<dbReference type="RefSeq" id="WP_086991814.1">
    <property type="nucleotide sequence ID" value="NZ_FUHU01000028.1"/>
</dbReference>
<feature type="transmembrane region" description="Helical" evidence="1">
    <location>
        <begin position="38"/>
        <end position="60"/>
    </location>
</feature>
<dbReference type="EMBL" id="FUHU01000028">
    <property type="protein sequence ID" value="SJM59997.1"/>
    <property type="molecule type" value="Genomic_DNA"/>
</dbReference>
<proteinExistence type="predicted"/>
<dbReference type="AlphaFoldDB" id="A0A1R4FVZ0"/>
<evidence type="ECO:0000313" key="2">
    <source>
        <dbReference type="EMBL" id="SJM59997.1"/>
    </source>
</evidence>
<keyword evidence="1" id="KW-1133">Transmembrane helix</keyword>
<keyword evidence="3" id="KW-1185">Reference proteome</keyword>
<name>A0A1R4FVZ0_9MICO</name>
<dbReference type="OrthoDB" id="4774131at2"/>
<evidence type="ECO:0000256" key="1">
    <source>
        <dbReference type="SAM" id="Phobius"/>
    </source>
</evidence>
<accession>A0A1R4FVZ0</accession>
<feature type="transmembrane region" description="Helical" evidence="1">
    <location>
        <begin position="72"/>
        <end position="93"/>
    </location>
</feature>
<keyword evidence="1" id="KW-0812">Transmembrane</keyword>
<gene>
    <name evidence="2" type="ORF">CZ674_06900</name>
</gene>
<evidence type="ECO:0008006" key="4">
    <source>
        <dbReference type="Google" id="ProtNLM"/>
    </source>
</evidence>
<organism evidence="2 3">
    <name type="scientific">Agrococcus casei LMG 22410</name>
    <dbReference type="NCBI Taxonomy" id="1255656"/>
    <lineage>
        <taxon>Bacteria</taxon>
        <taxon>Bacillati</taxon>
        <taxon>Actinomycetota</taxon>
        <taxon>Actinomycetes</taxon>
        <taxon>Micrococcales</taxon>
        <taxon>Microbacteriaceae</taxon>
        <taxon>Agrococcus</taxon>
    </lineage>
</organism>
<dbReference type="GeneID" id="303172944"/>
<reference evidence="2 3" key="1">
    <citation type="submission" date="2017-02" db="EMBL/GenBank/DDBJ databases">
        <authorList>
            <person name="Peterson S.W."/>
        </authorList>
    </citation>
    <scope>NUCLEOTIDE SEQUENCE [LARGE SCALE GENOMIC DNA]</scope>
    <source>
        <strain evidence="2 3">LMG 22410</strain>
    </source>
</reference>
<dbReference type="Proteomes" id="UP000195787">
    <property type="component" value="Unassembled WGS sequence"/>
</dbReference>
<protein>
    <recommendedName>
        <fullName evidence="4">Sulfate permease</fullName>
    </recommendedName>
</protein>
<keyword evidence="1" id="KW-0472">Membrane</keyword>
<sequence length="113" mass="13291">MLLNRLWNASTHTRIFLRRWMPTNILLDRLRSRTGLKWGVPAMLLGVVYILIAATCTELIEQGWSEWLYLAFFWALWNGLKFLLFGPWSLVLLARARLREARAARQVLRPARP</sequence>
<evidence type="ECO:0000313" key="3">
    <source>
        <dbReference type="Proteomes" id="UP000195787"/>
    </source>
</evidence>